<evidence type="ECO:0008006" key="6">
    <source>
        <dbReference type="Google" id="ProtNLM"/>
    </source>
</evidence>
<protein>
    <recommendedName>
        <fullName evidence="6">Glucose-methanol-choline oxidoreductase N-terminal domain-containing protein</fullName>
    </recommendedName>
</protein>
<dbReference type="EMBL" id="UINC01223680">
    <property type="protein sequence ID" value="SVE52975.1"/>
    <property type="molecule type" value="Genomic_DNA"/>
</dbReference>
<evidence type="ECO:0000256" key="1">
    <source>
        <dbReference type="ARBA" id="ARBA00010790"/>
    </source>
</evidence>
<keyword evidence="2" id="KW-0285">Flavoprotein</keyword>
<sequence length="96" mass="10915">MDHGYDIIIIGSGAGGGTVVQSLAETSARILILERGDFIPSEPENWDPEAVWKHLRYRTGERWLDGRGNEFTPYTHYCVGGNTKFWGSVLYRLRKE</sequence>
<evidence type="ECO:0000256" key="4">
    <source>
        <dbReference type="ARBA" id="ARBA00023002"/>
    </source>
</evidence>
<dbReference type="GO" id="GO:0016491">
    <property type="term" value="F:oxidoreductase activity"/>
    <property type="evidence" value="ECO:0007669"/>
    <property type="project" value="UniProtKB-KW"/>
</dbReference>
<name>A0A383E9B0_9ZZZZ</name>
<comment type="similarity">
    <text evidence="1">Belongs to the GMC oxidoreductase family.</text>
</comment>
<dbReference type="InterPro" id="IPR036188">
    <property type="entry name" value="FAD/NAD-bd_sf"/>
</dbReference>
<dbReference type="Gene3D" id="3.50.50.60">
    <property type="entry name" value="FAD/NAD(P)-binding domain"/>
    <property type="match status" value="1"/>
</dbReference>
<proteinExistence type="inferred from homology"/>
<dbReference type="PANTHER" id="PTHR46056:SF12">
    <property type="entry name" value="LONG-CHAIN-ALCOHOL OXIDASE"/>
    <property type="match status" value="1"/>
</dbReference>
<organism evidence="5">
    <name type="scientific">marine metagenome</name>
    <dbReference type="NCBI Taxonomy" id="408172"/>
    <lineage>
        <taxon>unclassified sequences</taxon>
        <taxon>metagenomes</taxon>
        <taxon>ecological metagenomes</taxon>
    </lineage>
</organism>
<reference evidence="5" key="1">
    <citation type="submission" date="2018-05" db="EMBL/GenBank/DDBJ databases">
        <authorList>
            <person name="Lanie J.A."/>
            <person name="Ng W.-L."/>
            <person name="Kazmierczak K.M."/>
            <person name="Andrzejewski T.M."/>
            <person name="Davidsen T.M."/>
            <person name="Wayne K.J."/>
            <person name="Tettelin H."/>
            <person name="Glass J.I."/>
            <person name="Rusch D."/>
            <person name="Podicherti R."/>
            <person name="Tsui H.-C.T."/>
            <person name="Winkler M.E."/>
        </authorList>
    </citation>
    <scope>NUCLEOTIDE SEQUENCE</scope>
</reference>
<evidence type="ECO:0000256" key="2">
    <source>
        <dbReference type="ARBA" id="ARBA00022630"/>
    </source>
</evidence>
<accession>A0A383E9B0</accession>
<evidence type="ECO:0000256" key="3">
    <source>
        <dbReference type="ARBA" id="ARBA00022827"/>
    </source>
</evidence>
<dbReference type="SUPFAM" id="SSF51905">
    <property type="entry name" value="FAD/NAD(P)-binding domain"/>
    <property type="match status" value="1"/>
</dbReference>
<dbReference type="AlphaFoldDB" id="A0A383E9B0"/>
<dbReference type="PANTHER" id="PTHR46056">
    <property type="entry name" value="LONG-CHAIN-ALCOHOL OXIDASE"/>
    <property type="match status" value="1"/>
</dbReference>
<evidence type="ECO:0000313" key="5">
    <source>
        <dbReference type="EMBL" id="SVE52975.1"/>
    </source>
</evidence>
<feature type="non-terminal residue" evidence="5">
    <location>
        <position position="96"/>
    </location>
</feature>
<keyword evidence="3" id="KW-0274">FAD</keyword>
<gene>
    <name evidence="5" type="ORF">METZ01_LOCUS505829</name>
</gene>
<keyword evidence="4" id="KW-0560">Oxidoreductase</keyword>